<evidence type="ECO:0000313" key="6">
    <source>
        <dbReference type="Proteomes" id="UP000044938"/>
    </source>
</evidence>
<evidence type="ECO:0000313" key="8">
    <source>
        <dbReference type="Proteomes" id="UP000050164"/>
    </source>
</evidence>
<dbReference type="Proteomes" id="UP000046680">
    <property type="component" value="Unassembled WGS sequence"/>
</dbReference>
<evidence type="ECO:0000313" key="5">
    <source>
        <dbReference type="Proteomes" id="UP000039021"/>
    </source>
</evidence>
<evidence type="ECO:0000313" key="1">
    <source>
        <dbReference type="EMBL" id="CFS04981.1"/>
    </source>
</evidence>
<dbReference type="Proteomes" id="UP000044938">
    <property type="component" value="Unassembled WGS sequence"/>
</dbReference>
<gene>
    <name evidence="1" type="ORF">ERS007657_03764</name>
    <name evidence="3" type="ORF">ERS007720_04201</name>
    <name evidence="4" type="ORF">ERS007739_04410</name>
    <name evidence="2" type="ORF">ERS027659_03813</name>
</gene>
<dbReference type="AlphaFoldDB" id="A0A655AGD4"/>
<name>A0A655AGD4_MYCTX</name>
<dbReference type="Proteomes" id="UP000039021">
    <property type="component" value="Unassembled WGS sequence"/>
</dbReference>
<sequence length="66" mass="6898">MTFGFEPRGVLVHRAADLVQDVLQLGRLSEGALPLMAGGVPGQLVGCHVHNGAIVVHWNLLSGAKS</sequence>
<protein>
    <submittedName>
        <fullName evidence="2">Uncharacterized protein</fullName>
    </submittedName>
</protein>
<accession>A0A655AGD4</accession>
<dbReference type="EMBL" id="CSBK01002740">
    <property type="protein sequence ID" value="CPA17164.1"/>
    <property type="molecule type" value="Genomic_DNA"/>
</dbReference>
<dbReference type="EMBL" id="CNFT01001189">
    <property type="protein sequence ID" value="CKS98076.1"/>
    <property type="molecule type" value="Genomic_DNA"/>
</dbReference>
<reference evidence="5 6" key="2">
    <citation type="submission" date="2015-03" db="EMBL/GenBank/DDBJ databases">
        <authorList>
            <consortium name="Pathogen Informatics"/>
        </authorList>
    </citation>
    <scope>NUCLEOTIDE SEQUENCE [LARGE SCALE GENOMIC DNA]</scope>
    <source>
        <strain evidence="2 8">Bir 185</strain>
        <strain evidence="1 7">C09601061</strain>
        <strain evidence="3 6">M09401471</strain>
        <strain evidence="5">N09902308</strain>
    </source>
</reference>
<dbReference type="Proteomes" id="UP000050164">
    <property type="component" value="Unassembled WGS sequence"/>
</dbReference>
<dbReference type="EMBL" id="CSAJ01000834">
    <property type="protein sequence ID" value="COX27187.1"/>
    <property type="molecule type" value="Genomic_DNA"/>
</dbReference>
<evidence type="ECO:0000313" key="7">
    <source>
        <dbReference type="Proteomes" id="UP000046680"/>
    </source>
</evidence>
<evidence type="ECO:0000313" key="2">
    <source>
        <dbReference type="EMBL" id="CKS98076.1"/>
    </source>
</evidence>
<organism evidence="2 8">
    <name type="scientific">Mycobacterium tuberculosis</name>
    <dbReference type="NCBI Taxonomy" id="1773"/>
    <lineage>
        <taxon>Bacteria</taxon>
        <taxon>Bacillati</taxon>
        <taxon>Actinomycetota</taxon>
        <taxon>Actinomycetes</taxon>
        <taxon>Mycobacteriales</taxon>
        <taxon>Mycobacteriaceae</taxon>
        <taxon>Mycobacterium</taxon>
        <taxon>Mycobacterium tuberculosis complex</taxon>
    </lineage>
</organism>
<reference evidence="4" key="1">
    <citation type="submission" date="2015-03" db="EMBL/GenBank/DDBJ databases">
        <authorList>
            <consortium name="Pathogen Informatics"/>
            <person name="Murphy D."/>
        </authorList>
    </citation>
    <scope>NUCLEOTIDE SEQUENCE</scope>
    <source>
        <strain evidence="4">N09902308</strain>
    </source>
</reference>
<evidence type="ECO:0000313" key="4">
    <source>
        <dbReference type="EMBL" id="CPA17164.1"/>
    </source>
</evidence>
<proteinExistence type="predicted"/>
<dbReference type="EMBL" id="CGCX01002003">
    <property type="protein sequence ID" value="CFS04981.1"/>
    <property type="molecule type" value="Genomic_DNA"/>
</dbReference>
<evidence type="ECO:0000313" key="3">
    <source>
        <dbReference type="EMBL" id="COX27187.1"/>
    </source>
</evidence>